<evidence type="ECO:0000256" key="9">
    <source>
        <dbReference type="ARBA" id="ARBA00023065"/>
    </source>
</evidence>
<name>A0ABT1MNN0_9RHOB</name>
<keyword evidence="7 11" id="KW-0630">Potassium</keyword>
<evidence type="ECO:0000256" key="7">
    <source>
        <dbReference type="ARBA" id="ARBA00022958"/>
    </source>
</evidence>
<evidence type="ECO:0000313" key="12">
    <source>
        <dbReference type="EMBL" id="MCQ0969899.1"/>
    </source>
</evidence>
<evidence type="ECO:0000256" key="3">
    <source>
        <dbReference type="ARBA" id="ARBA00022538"/>
    </source>
</evidence>
<evidence type="ECO:0000256" key="1">
    <source>
        <dbReference type="ARBA" id="ARBA00022448"/>
    </source>
</evidence>
<evidence type="ECO:0000256" key="6">
    <source>
        <dbReference type="ARBA" id="ARBA00022840"/>
    </source>
</evidence>
<keyword evidence="2 11" id="KW-1003">Cell membrane</keyword>
<evidence type="ECO:0000256" key="8">
    <source>
        <dbReference type="ARBA" id="ARBA00022989"/>
    </source>
</evidence>
<evidence type="ECO:0000256" key="10">
    <source>
        <dbReference type="ARBA" id="ARBA00023136"/>
    </source>
</evidence>
<evidence type="ECO:0000256" key="2">
    <source>
        <dbReference type="ARBA" id="ARBA00022475"/>
    </source>
</evidence>
<dbReference type="NCBIfam" id="TIGR00681">
    <property type="entry name" value="kdpC"/>
    <property type="match status" value="1"/>
</dbReference>
<dbReference type="InterPro" id="IPR003820">
    <property type="entry name" value="KdpC"/>
</dbReference>
<evidence type="ECO:0000313" key="13">
    <source>
        <dbReference type="Proteomes" id="UP001203945"/>
    </source>
</evidence>
<keyword evidence="8 11" id="KW-1133">Transmembrane helix</keyword>
<evidence type="ECO:0000256" key="5">
    <source>
        <dbReference type="ARBA" id="ARBA00022741"/>
    </source>
</evidence>
<dbReference type="NCBIfam" id="NF001454">
    <property type="entry name" value="PRK00315.1"/>
    <property type="match status" value="1"/>
</dbReference>
<dbReference type="Proteomes" id="UP001203945">
    <property type="component" value="Unassembled WGS sequence"/>
</dbReference>
<dbReference type="HAMAP" id="MF_00276">
    <property type="entry name" value="KdpC"/>
    <property type="match status" value="1"/>
</dbReference>
<comment type="caution">
    <text evidence="12">The sequence shown here is derived from an EMBL/GenBank/DDBJ whole genome shotgun (WGS) entry which is preliminary data.</text>
</comment>
<keyword evidence="5 11" id="KW-0547">Nucleotide-binding</keyword>
<keyword evidence="4 11" id="KW-0812">Transmembrane</keyword>
<comment type="subcellular location">
    <subcellularLocation>
        <location evidence="11">Cell membrane</location>
        <topology evidence="11">Single-pass membrane protein</topology>
    </subcellularLocation>
</comment>
<dbReference type="PIRSF" id="PIRSF001296">
    <property type="entry name" value="K_ATPase_KdpC"/>
    <property type="match status" value="1"/>
</dbReference>
<comment type="subunit">
    <text evidence="11">The system is composed of three essential subunits: KdpA, KdpB and KdpC.</text>
</comment>
<dbReference type="RefSeq" id="WP_255328908.1">
    <property type="nucleotide sequence ID" value="NZ_JAKZEU010000002.1"/>
</dbReference>
<keyword evidence="6 11" id="KW-0067">ATP-binding</keyword>
<organism evidence="12 13">
    <name type="scientific">Paracoccus albicereus</name>
    <dbReference type="NCBI Taxonomy" id="2922394"/>
    <lineage>
        <taxon>Bacteria</taxon>
        <taxon>Pseudomonadati</taxon>
        <taxon>Pseudomonadota</taxon>
        <taxon>Alphaproteobacteria</taxon>
        <taxon>Rhodobacterales</taxon>
        <taxon>Paracoccaceae</taxon>
        <taxon>Paracoccus</taxon>
    </lineage>
</organism>
<evidence type="ECO:0000256" key="11">
    <source>
        <dbReference type="HAMAP-Rule" id="MF_00276"/>
    </source>
</evidence>
<comment type="similarity">
    <text evidence="11">Belongs to the KdpC family.</text>
</comment>
<accession>A0ABT1MNN0</accession>
<keyword evidence="10 11" id="KW-0472">Membrane</keyword>
<comment type="function">
    <text evidence="11">Part of the high-affinity ATP-driven potassium transport (or Kdp) system, which catalyzes the hydrolysis of ATP coupled with the electrogenic transport of potassium into the cytoplasm. This subunit acts as a catalytic chaperone that increases the ATP-binding affinity of the ATP-hydrolyzing subunit KdpB by the formation of a transient KdpB/KdpC/ATP ternary complex.</text>
</comment>
<dbReference type="PANTHER" id="PTHR30042">
    <property type="entry name" value="POTASSIUM-TRANSPORTING ATPASE C CHAIN"/>
    <property type="match status" value="1"/>
</dbReference>
<keyword evidence="9 11" id="KW-0406">Ion transport</keyword>
<dbReference type="EMBL" id="JAKZEU010000002">
    <property type="protein sequence ID" value="MCQ0969899.1"/>
    <property type="molecule type" value="Genomic_DNA"/>
</dbReference>
<dbReference type="Pfam" id="PF02669">
    <property type="entry name" value="KdpC"/>
    <property type="match status" value="1"/>
</dbReference>
<evidence type="ECO:0000256" key="4">
    <source>
        <dbReference type="ARBA" id="ARBA00022692"/>
    </source>
</evidence>
<keyword evidence="1 11" id="KW-0813">Transport</keyword>
<proteinExistence type="inferred from homology"/>
<keyword evidence="3 11" id="KW-0633">Potassium transport</keyword>
<protein>
    <recommendedName>
        <fullName evidence="11">Potassium-transporting ATPase KdpC subunit</fullName>
    </recommendedName>
    <alternativeName>
        <fullName evidence="11">ATP phosphohydrolase [potassium-transporting] C chain</fullName>
    </alternativeName>
    <alternativeName>
        <fullName evidence="11">Potassium-binding and translocating subunit C</fullName>
    </alternativeName>
    <alternativeName>
        <fullName evidence="11">Potassium-translocating ATPase C chain</fullName>
    </alternativeName>
</protein>
<dbReference type="PANTHER" id="PTHR30042:SF2">
    <property type="entry name" value="POTASSIUM-TRANSPORTING ATPASE KDPC SUBUNIT"/>
    <property type="match status" value="1"/>
</dbReference>
<gene>
    <name evidence="11 12" type="primary">kdpC</name>
    <name evidence="12" type="ORF">MLD63_05595</name>
</gene>
<keyword evidence="13" id="KW-1185">Reference proteome</keyword>
<sequence>MNEHIRPAITTLGLMIALTGLAYPLAMTGLGQALMPEQANSSLLSRDEHVVGSAIVGQAFDAPGYLHPRPSAVDYDAAAAGASNLAPTSASLLADQAERAEAFRTENGASRVPVDAVTTSGSGLDPHISPQNAAAQVGRIAQARGVAEPEIQRLIAQHVEPRWLGIFGEPRVNVLLTNLALDAAFPLAPTAPSS</sequence>
<reference evidence="12 13" key="1">
    <citation type="submission" date="2022-03" db="EMBL/GenBank/DDBJ databases">
        <authorList>
            <person name="He Y."/>
        </authorList>
    </citation>
    <scope>NUCLEOTIDE SEQUENCE [LARGE SCALE GENOMIC DNA]</scope>
    <source>
        <strain evidence="12 13">TK19116</strain>
    </source>
</reference>